<comment type="subcellular location">
    <subcellularLocation>
        <location evidence="1">Nucleus</location>
    </subcellularLocation>
</comment>
<evidence type="ECO:0000313" key="3">
    <source>
        <dbReference type="EMBL" id="TKC40300.1"/>
    </source>
</evidence>
<dbReference type="PANTHER" id="PTHR15502:SF7">
    <property type="entry name" value="CALCINEURIN-BINDING PROTEIN CABIN-1"/>
    <property type="match status" value="1"/>
</dbReference>
<evidence type="ECO:0000256" key="2">
    <source>
        <dbReference type="ARBA" id="ARBA00023242"/>
    </source>
</evidence>
<accession>A0A4V5P981</accession>
<reference evidence="4" key="1">
    <citation type="journal article" date="2019" name="IScience">
        <title>Narwhal Genome Reveals Long-Term Low Genetic Diversity despite Current Large Abundance Size.</title>
        <authorList>
            <person name="Westbury M.V."/>
            <person name="Petersen B."/>
            <person name="Garde E."/>
            <person name="Heide-Jorgensen M.P."/>
            <person name="Lorenzen E.D."/>
        </authorList>
    </citation>
    <scope>NUCLEOTIDE SEQUENCE [LARGE SCALE GENOMIC DNA]</scope>
</reference>
<dbReference type="GO" id="GO:0031491">
    <property type="term" value="F:nucleosome binding"/>
    <property type="evidence" value="ECO:0007669"/>
    <property type="project" value="TreeGrafter"/>
</dbReference>
<proteinExistence type="predicted"/>
<name>A0A4V5P981_MONMO</name>
<protein>
    <submittedName>
        <fullName evidence="3">Uncharacterized protein</fullName>
    </submittedName>
</protein>
<dbReference type="InterPro" id="IPR033053">
    <property type="entry name" value="Hir3/CABIN1"/>
</dbReference>
<dbReference type="AlphaFoldDB" id="A0A4V5P981"/>
<dbReference type="EMBL" id="RWIC01000771">
    <property type="protein sequence ID" value="TKC40300.1"/>
    <property type="molecule type" value="Genomic_DNA"/>
</dbReference>
<dbReference type="Proteomes" id="UP000308365">
    <property type="component" value="Unassembled WGS sequence"/>
</dbReference>
<dbReference type="GO" id="GO:0006325">
    <property type="term" value="P:chromatin organization"/>
    <property type="evidence" value="ECO:0007669"/>
    <property type="project" value="InterPro"/>
</dbReference>
<organism evidence="3 4">
    <name type="scientific">Monodon monoceros</name>
    <name type="common">Narwhal</name>
    <name type="synonym">Ceratodon monodon</name>
    <dbReference type="NCBI Taxonomy" id="40151"/>
    <lineage>
        <taxon>Eukaryota</taxon>
        <taxon>Metazoa</taxon>
        <taxon>Chordata</taxon>
        <taxon>Craniata</taxon>
        <taxon>Vertebrata</taxon>
        <taxon>Euteleostomi</taxon>
        <taxon>Mammalia</taxon>
        <taxon>Eutheria</taxon>
        <taxon>Laurasiatheria</taxon>
        <taxon>Artiodactyla</taxon>
        <taxon>Whippomorpha</taxon>
        <taxon>Cetacea</taxon>
        <taxon>Odontoceti</taxon>
        <taxon>Monodontidae</taxon>
        <taxon>Monodon</taxon>
    </lineage>
</organism>
<feature type="non-terminal residue" evidence="3">
    <location>
        <position position="94"/>
    </location>
</feature>
<evidence type="ECO:0000256" key="1">
    <source>
        <dbReference type="ARBA" id="ARBA00004123"/>
    </source>
</evidence>
<dbReference type="PANTHER" id="PTHR15502">
    <property type="entry name" value="CALCINEURIN-BINDING PROTEIN CABIN 1-RELATED"/>
    <property type="match status" value="1"/>
</dbReference>
<gene>
    <name evidence="3" type="ORF">EI555_003939</name>
</gene>
<dbReference type="GO" id="GO:0005634">
    <property type="term" value="C:nucleus"/>
    <property type="evidence" value="ECO:0007669"/>
    <property type="project" value="UniProtKB-SubCell"/>
</dbReference>
<keyword evidence="2" id="KW-0539">Nucleus</keyword>
<evidence type="ECO:0000313" key="4">
    <source>
        <dbReference type="Proteomes" id="UP000308365"/>
    </source>
</evidence>
<comment type="caution">
    <text evidence="3">The sequence shown here is derived from an EMBL/GenBank/DDBJ whole genome shotgun (WGS) entry which is preliminary data.</text>
</comment>
<sequence length="94" mass="10695">MPAASIPQGIWRIPVDEIDRPGSFAWHMNRSIVLLLKVLAQLRDHSTLLKVSSMLQRTPDQGKKYLRDADRQVLAQRAFILTVKVLEDTLSELS</sequence>